<dbReference type="InterPro" id="IPR026906">
    <property type="entry name" value="LRR_5"/>
</dbReference>
<dbReference type="InterPro" id="IPR032675">
    <property type="entry name" value="LRR_dom_sf"/>
</dbReference>
<protein>
    <submittedName>
        <fullName evidence="1">Leucine rich repeat-containing protein</fullName>
    </submittedName>
</protein>
<keyword evidence="2" id="KW-1185">Reference proteome</keyword>
<reference evidence="2" key="1">
    <citation type="submission" date="2016-10" db="EMBL/GenBank/DDBJ databases">
        <authorList>
            <person name="Varghese N."/>
            <person name="Submissions S."/>
        </authorList>
    </citation>
    <scope>NUCLEOTIDE SEQUENCE [LARGE SCALE GENOMIC DNA]</scope>
    <source>
        <strain evidence="2">BP1-148</strain>
    </source>
</reference>
<feature type="non-terminal residue" evidence="1">
    <location>
        <position position="141"/>
    </location>
</feature>
<dbReference type="Proteomes" id="UP000198779">
    <property type="component" value="Unassembled WGS sequence"/>
</dbReference>
<organism evidence="1 2">
    <name type="scientific">Prevotella communis</name>
    <dbReference type="NCBI Taxonomy" id="2913614"/>
    <lineage>
        <taxon>Bacteria</taxon>
        <taxon>Pseudomonadati</taxon>
        <taxon>Bacteroidota</taxon>
        <taxon>Bacteroidia</taxon>
        <taxon>Bacteroidales</taxon>
        <taxon>Prevotellaceae</taxon>
        <taxon>Prevotella</taxon>
    </lineage>
</organism>
<dbReference type="SUPFAM" id="SSF52058">
    <property type="entry name" value="L domain-like"/>
    <property type="match status" value="1"/>
</dbReference>
<gene>
    <name evidence="1" type="ORF">SAMN04487901_1071</name>
</gene>
<proteinExistence type="predicted"/>
<name>A0A1G7W0S3_9BACT</name>
<evidence type="ECO:0000313" key="1">
    <source>
        <dbReference type="EMBL" id="SDG65279.1"/>
    </source>
</evidence>
<dbReference type="PANTHER" id="PTHR45661">
    <property type="entry name" value="SURFACE ANTIGEN"/>
    <property type="match status" value="1"/>
</dbReference>
<sequence length="141" mass="14711">MILLPLVASAHDIEVKNADGVTIYYNYINDGTELQVTFCGGNYQYQGNVVIPEEVTYMNRTRKVTSIESSAFAGCSGLTSVTIGNSVTSIGDYAFEGCYGLTSVTIPNSVTSIGGFVFSGCSGLTSVTLGSGVTSIGDNAF</sequence>
<dbReference type="PANTHER" id="PTHR45661:SF3">
    <property type="entry name" value="IG-LIKE DOMAIN-CONTAINING PROTEIN"/>
    <property type="match status" value="1"/>
</dbReference>
<dbReference type="Pfam" id="PF13306">
    <property type="entry name" value="LRR_5"/>
    <property type="match status" value="1"/>
</dbReference>
<dbReference type="InterPro" id="IPR053139">
    <property type="entry name" value="Surface_bspA-like"/>
</dbReference>
<dbReference type="EMBL" id="FNCQ01000007">
    <property type="protein sequence ID" value="SDG65279.1"/>
    <property type="molecule type" value="Genomic_DNA"/>
</dbReference>
<dbReference type="Gene3D" id="3.80.10.10">
    <property type="entry name" value="Ribonuclease Inhibitor"/>
    <property type="match status" value="1"/>
</dbReference>
<evidence type="ECO:0000313" key="2">
    <source>
        <dbReference type="Proteomes" id="UP000198779"/>
    </source>
</evidence>
<dbReference type="AlphaFoldDB" id="A0A1G7W0S3"/>
<accession>A0A1G7W0S3</accession>
<dbReference type="STRING" id="645274.SAMN04487901_1071"/>